<protein>
    <submittedName>
        <fullName evidence="3">Uncharacterized protein</fullName>
    </submittedName>
</protein>
<dbReference type="Proteomes" id="UP001295423">
    <property type="component" value="Unassembled WGS sequence"/>
</dbReference>
<evidence type="ECO:0000256" key="2">
    <source>
        <dbReference type="ARBA" id="ARBA00023043"/>
    </source>
</evidence>
<dbReference type="AlphaFoldDB" id="A0AAD2JID7"/>
<proteinExistence type="predicted"/>
<dbReference type="Gene3D" id="1.25.40.20">
    <property type="entry name" value="Ankyrin repeat-containing domain"/>
    <property type="match status" value="1"/>
</dbReference>
<dbReference type="PANTHER" id="PTHR24186:SF38">
    <property type="entry name" value="ANKYRIN REPEAT FAMILY PROTEIN"/>
    <property type="match status" value="1"/>
</dbReference>
<organism evidence="3 4">
    <name type="scientific">Cylindrotheca closterium</name>
    <dbReference type="NCBI Taxonomy" id="2856"/>
    <lineage>
        <taxon>Eukaryota</taxon>
        <taxon>Sar</taxon>
        <taxon>Stramenopiles</taxon>
        <taxon>Ochrophyta</taxon>
        <taxon>Bacillariophyta</taxon>
        <taxon>Bacillariophyceae</taxon>
        <taxon>Bacillariophycidae</taxon>
        <taxon>Bacillariales</taxon>
        <taxon>Bacillariaceae</taxon>
        <taxon>Cylindrotheca</taxon>
    </lineage>
</organism>
<sequence>MGAATPKEPQRLPQNILQQAKNSPVATEDGSMLEHAVKSFFAPCVGTTGVVSLCTGAADERQDPSNADAGRGDYLTLSKIRKLFRRMTNRMEGVEIEFGNESHDESEVSEVSADTLEELDRLRRHLHSSFNNESISIDAVSTSGSELSDEVFVTEFHTAIHILNWNLLKFRLKQMKWEKECQSTSKTSNQVVAKGTKELLRSNCLLVVDEEGRTPLQLACEKEAPSPILRQLVEIQPEAASVADAKGQYAIHIAAGTAVSAEDIQTIASAFPRGLLAVDCKGNSPLSLAIDRLPEFVESTAISSQKARWGASYDEEEINWQRRQKIVWGKIEILLTVMTRLNKAIHPREQGMMIYQAMNNSAPPSVIALMIKCSRRDKENKIFQPNIALCAKCVDIVFQFSFPLNILKNVLKAASYDPAKPPKKLLFALQRGLRNHYEYGFMKIKSNRSEMITLSEEIVVWHQHRRSRTDRKDGDDDSSLGRTNASQDWFNMLSFLLVHTTTERPQDLTNQHILHIALSNPTSPLSLIRLIVKIYPHSRKRVDPRSGALPLHIACFTKWDSAANDAAILETLMGKHNSHWVWRRFEDRLPLHHALGSGKMHSFTMPLVRLDPKTLLVRDPYTKLFPFQLAAIDSSKETNRGQRETIETLHSKDSIFEAKRQPAMTWYSTKSQSLHRHNMDRSELQDLDKLTTIFELMKMNPNAIGVGAMKRSKIHDSRELTDAGIVASNFIHWFYNYQGESGWYASTKRMALAQTAIATSAIPREMHGFWQKALTLIWNESSSGLGLHKRDDQFLLHCAVSNPDVPPLAIEILLMTMPNTVSIPLPGTSIYPVHIAASTPAYVPQSFETSISNTSLEFVSQMTPRSILIDSSMGRSALHIAIEERKSRKELCQLANVEKRLLLATDTETGLLPFQMLAMKRDRTPDQTLRLISEAKARSSLVNWSTLSSPQKSRLIRQRHEKEERNILSTLFDFIRAEPAVVEMTKAQIPTHMLLGDDESTCGGIDDQSIEITGDERLVEMVLRQCEGKKVPAELDIEYDFEEGDDDCGSTGEAFVEMVVREAEDGASINTGIHESECLNDILLESCERWRDVGILLEQALGQHDRVSSQMAKSKMVLEQYDARRQTSHEFH</sequence>
<accession>A0AAD2JID7</accession>
<keyword evidence="2" id="KW-0040">ANK repeat</keyword>
<name>A0AAD2JID7_9STRA</name>
<evidence type="ECO:0000313" key="3">
    <source>
        <dbReference type="EMBL" id="CAJ1953750.1"/>
    </source>
</evidence>
<gene>
    <name evidence="3" type="ORF">CYCCA115_LOCUS14353</name>
</gene>
<evidence type="ECO:0000313" key="4">
    <source>
        <dbReference type="Proteomes" id="UP001295423"/>
    </source>
</evidence>
<keyword evidence="4" id="KW-1185">Reference proteome</keyword>
<comment type="caution">
    <text evidence="3">The sequence shown here is derived from an EMBL/GenBank/DDBJ whole genome shotgun (WGS) entry which is preliminary data.</text>
</comment>
<dbReference type="EMBL" id="CAKOGP040001836">
    <property type="protein sequence ID" value="CAJ1953750.1"/>
    <property type="molecule type" value="Genomic_DNA"/>
</dbReference>
<evidence type="ECO:0000256" key="1">
    <source>
        <dbReference type="ARBA" id="ARBA00022737"/>
    </source>
</evidence>
<dbReference type="PANTHER" id="PTHR24186">
    <property type="entry name" value="PROTEIN PHOSPHATASE 1 REGULATORY SUBUNIT"/>
    <property type="match status" value="1"/>
</dbReference>
<keyword evidence="1" id="KW-0677">Repeat</keyword>
<reference evidence="3" key="1">
    <citation type="submission" date="2023-08" db="EMBL/GenBank/DDBJ databases">
        <authorList>
            <person name="Audoor S."/>
            <person name="Bilcke G."/>
        </authorList>
    </citation>
    <scope>NUCLEOTIDE SEQUENCE</scope>
</reference>
<dbReference type="GO" id="GO:0005886">
    <property type="term" value="C:plasma membrane"/>
    <property type="evidence" value="ECO:0007669"/>
    <property type="project" value="TreeGrafter"/>
</dbReference>
<dbReference type="InterPro" id="IPR036770">
    <property type="entry name" value="Ankyrin_rpt-contain_sf"/>
</dbReference>